<dbReference type="Pfam" id="PF07681">
    <property type="entry name" value="DoxX"/>
    <property type="match status" value="1"/>
</dbReference>
<dbReference type="PANTHER" id="PTHR33452">
    <property type="entry name" value="OXIDOREDUCTASE CATD-RELATED"/>
    <property type="match status" value="1"/>
</dbReference>
<evidence type="ECO:0000256" key="2">
    <source>
        <dbReference type="ARBA" id="ARBA00006679"/>
    </source>
</evidence>
<evidence type="ECO:0000313" key="9">
    <source>
        <dbReference type="EMBL" id="SFS37344.1"/>
    </source>
</evidence>
<keyword evidence="10" id="KW-1185">Reference proteome</keyword>
<name>A0A1I6PAW4_9PSEU</name>
<feature type="transmembrane region" description="Helical" evidence="8">
    <location>
        <begin position="150"/>
        <end position="177"/>
    </location>
</feature>
<keyword evidence="5 8" id="KW-1133">Transmembrane helix</keyword>
<evidence type="ECO:0000256" key="1">
    <source>
        <dbReference type="ARBA" id="ARBA00004651"/>
    </source>
</evidence>
<dbReference type="OrthoDB" id="346004at2"/>
<organism evidence="9 10">
    <name type="scientific">Saccharopolyspora flava</name>
    <dbReference type="NCBI Taxonomy" id="95161"/>
    <lineage>
        <taxon>Bacteria</taxon>
        <taxon>Bacillati</taxon>
        <taxon>Actinomycetota</taxon>
        <taxon>Actinomycetes</taxon>
        <taxon>Pseudonocardiales</taxon>
        <taxon>Pseudonocardiaceae</taxon>
        <taxon>Saccharopolyspora</taxon>
    </lineage>
</organism>
<protein>
    <submittedName>
        <fullName evidence="9">Putative oxidoreductase</fullName>
    </submittedName>
</protein>
<dbReference type="RefSeq" id="WP_093413495.1">
    <property type="nucleotide sequence ID" value="NZ_FOZX01000001.1"/>
</dbReference>
<feature type="region of interest" description="Disordered" evidence="7">
    <location>
        <begin position="1"/>
        <end position="52"/>
    </location>
</feature>
<evidence type="ECO:0000256" key="5">
    <source>
        <dbReference type="ARBA" id="ARBA00022989"/>
    </source>
</evidence>
<proteinExistence type="inferred from homology"/>
<reference evidence="10" key="1">
    <citation type="submission" date="2016-10" db="EMBL/GenBank/DDBJ databases">
        <authorList>
            <person name="Varghese N."/>
            <person name="Submissions S."/>
        </authorList>
    </citation>
    <scope>NUCLEOTIDE SEQUENCE [LARGE SCALE GENOMIC DNA]</scope>
    <source>
        <strain evidence="10">DSM 44771</strain>
    </source>
</reference>
<keyword evidence="3" id="KW-1003">Cell membrane</keyword>
<dbReference type="STRING" id="95161.SAMN05660874_00614"/>
<evidence type="ECO:0000256" key="7">
    <source>
        <dbReference type="SAM" id="MobiDB-lite"/>
    </source>
</evidence>
<evidence type="ECO:0000256" key="4">
    <source>
        <dbReference type="ARBA" id="ARBA00022692"/>
    </source>
</evidence>
<accession>A0A1I6PAW4</accession>
<feature type="transmembrane region" description="Helical" evidence="8">
    <location>
        <begin position="226"/>
        <end position="245"/>
    </location>
</feature>
<dbReference type="InterPro" id="IPR032808">
    <property type="entry name" value="DoxX"/>
</dbReference>
<dbReference type="InterPro" id="IPR051907">
    <property type="entry name" value="DoxX-like_oxidoreductase"/>
</dbReference>
<dbReference type="Proteomes" id="UP000198852">
    <property type="component" value="Unassembled WGS sequence"/>
</dbReference>
<evidence type="ECO:0000256" key="3">
    <source>
        <dbReference type="ARBA" id="ARBA00022475"/>
    </source>
</evidence>
<sequence>MRIQDDRPGGAGGSPDDRSYGAHAQRPRGAKGAAKSTQSLGARQHNYYDEDDGYSAGEATSLVGGVGEDSGYAEELGKQRKPFAWNGGTDLGLLVLRLALGGVFLLHGAQKLFGAFGGPGPEGFAQVLSGMGFQQSAALSLVTGGTELGAGALLVLGLFTPAAAAGVVGLMASAVFVKLGAGFFNADGGFEMDAILGAVGIGLLFTGPGRVALDYGRVWFRRPLGFGFFGLIIAAGAAAAILILFHRP</sequence>
<feature type="transmembrane region" description="Helical" evidence="8">
    <location>
        <begin position="189"/>
        <end position="206"/>
    </location>
</feature>
<gene>
    <name evidence="9" type="ORF">SAMN05660874_00614</name>
</gene>
<keyword evidence="4 8" id="KW-0812">Transmembrane</keyword>
<dbReference type="PANTHER" id="PTHR33452:SF1">
    <property type="entry name" value="INNER MEMBRANE PROTEIN YPHA-RELATED"/>
    <property type="match status" value="1"/>
</dbReference>
<dbReference type="GO" id="GO:0005886">
    <property type="term" value="C:plasma membrane"/>
    <property type="evidence" value="ECO:0007669"/>
    <property type="project" value="UniProtKB-SubCell"/>
</dbReference>
<comment type="similarity">
    <text evidence="2">Belongs to the DoxX family.</text>
</comment>
<evidence type="ECO:0000256" key="6">
    <source>
        <dbReference type="ARBA" id="ARBA00023136"/>
    </source>
</evidence>
<dbReference type="AlphaFoldDB" id="A0A1I6PAW4"/>
<dbReference type="EMBL" id="FOZX01000001">
    <property type="protein sequence ID" value="SFS37344.1"/>
    <property type="molecule type" value="Genomic_DNA"/>
</dbReference>
<evidence type="ECO:0000256" key="8">
    <source>
        <dbReference type="SAM" id="Phobius"/>
    </source>
</evidence>
<evidence type="ECO:0000313" key="10">
    <source>
        <dbReference type="Proteomes" id="UP000198852"/>
    </source>
</evidence>
<comment type="subcellular location">
    <subcellularLocation>
        <location evidence="1">Cell membrane</location>
        <topology evidence="1">Multi-pass membrane protein</topology>
    </subcellularLocation>
</comment>
<keyword evidence="6 8" id="KW-0472">Membrane</keyword>